<gene>
    <name evidence="1" type="ORF">NHF51_00645</name>
</gene>
<dbReference type="EMBL" id="CP099717">
    <property type="protein sequence ID" value="USV57746.1"/>
    <property type="molecule type" value="Genomic_DNA"/>
</dbReference>
<keyword evidence="2" id="KW-1185">Reference proteome</keyword>
<evidence type="ECO:0000313" key="1">
    <source>
        <dbReference type="EMBL" id="USV57746.1"/>
    </source>
</evidence>
<protein>
    <submittedName>
        <fullName evidence="1">Sce7726 family protein</fullName>
    </submittedName>
</protein>
<dbReference type="NCBIfam" id="NF033832">
    <property type="entry name" value="sce7726_fam"/>
    <property type="match status" value="1"/>
</dbReference>
<name>A0AAE9MHD4_9GAMM</name>
<dbReference type="Proteomes" id="UP001056890">
    <property type="component" value="Chromosome"/>
</dbReference>
<reference evidence="1" key="1">
    <citation type="submission" date="2022-06" db="EMBL/GenBank/DDBJ databases">
        <title>Complete Genome of Aeromonas sp. Strain SOD01 Isolated from an Urban Freshwater Stream.</title>
        <authorList>
            <person name="Williams L.E."/>
            <person name="Brysgel T."/>
            <person name="Capestro E.M."/>
            <person name="Foltz G.V."/>
            <person name="Gardner A.E."/>
            <person name="Ingrassia J."/>
            <person name="Peterson E."/>
            <person name="Arruda J."/>
            <person name="Flaherty I."/>
            <person name="Hunt M."/>
            <person name="Pappas G."/>
            <person name="Ramsaran S."/>
            <person name="Rocha M."/>
        </authorList>
    </citation>
    <scope>NUCLEOTIDE SEQUENCE</scope>
    <source>
        <strain evidence="1">SOD01</strain>
    </source>
</reference>
<accession>A0AAE9MHD4</accession>
<organism evidence="1 2">
    <name type="scientific">Aeromonas encheleia</name>
    <dbReference type="NCBI Taxonomy" id="73010"/>
    <lineage>
        <taxon>Bacteria</taxon>
        <taxon>Pseudomonadati</taxon>
        <taxon>Pseudomonadota</taxon>
        <taxon>Gammaproteobacteria</taxon>
        <taxon>Aeromonadales</taxon>
        <taxon>Aeromonadaceae</taxon>
        <taxon>Aeromonas</taxon>
    </lineage>
</organism>
<proteinExistence type="predicted"/>
<sequence length="235" mass="27123">MAKEVKYFESDIKALLIQFLMEKNILSEDSIIINELTVDNYARRADIVLLKKNELHAYEIKSDADSLVRLDGQISKYLEYFDKVTVVVTRKHTEKALLVSPAQVGVIELSKDKFKIIRRGKKITNKRKDSFISLMTSVELRTLASKVGLATTSYKRKDLEKAMELVTLKQLREHAILCLKKKYSRQFDKFSEETGHRVVKSTDISLLSVHKRASNYHKGIQNIKDIINNLYSLDK</sequence>
<dbReference type="RefSeq" id="WP_252995385.1">
    <property type="nucleotide sequence ID" value="NZ_CP099717.1"/>
</dbReference>
<dbReference type="InterPro" id="IPR047729">
    <property type="entry name" value="Sce7726-like"/>
</dbReference>
<dbReference type="AlphaFoldDB" id="A0AAE9MHD4"/>
<evidence type="ECO:0000313" key="2">
    <source>
        <dbReference type="Proteomes" id="UP001056890"/>
    </source>
</evidence>